<evidence type="ECO:0008006" key="3">
    <source>
        <dbReference type="Google" id="ProtNLM"/>
    </source>
</evidence>
<protein>
    <recommendedName>
        <fullName evidence="3">Condensation domain-containing protein</fullName>
    </recommendedName>
</protein>
<dbReference type="EMBL" id="JABBXF010000004">
    <property type="protein sequence ID" value="NVK76617.1"/>
    <property type="molecule type" value="Genomic_DNA"/>
</dbReference>
<name>A0A7Y7B0F7_STRMO</name>
<sequence length="405" mass="42682">MRRRLSPYERVIWAAGEVLPANVAAVARVYGRAVPDRLSGALAAARLRHPLLGARIASRGRRHALLTTDGVPGPPLRVVGAGGRDAWARVVEEELQHRFDTAAGPLARFVLVDAGDAFDLVCVFHQLVADALSACVVVRDVLRRLAGPAPDPAPAAALPPPADGLLPGGRARPADLVPFARTLGGDGTRPVQPPGPLSCAAWTLCASEVSALRSRCRAERATLQSALCLAFARALPHPARIAVGADLRRILTPSPGEAVGLYAANFLLAVDGTTHRDFWSLARDIRAAVRHRAHADELASLVRTFGLLAPLPRRVIGSVLRRSEAQGARFDVFLGSARVPIPLDYGPLRLSALYGAAHTSLSGAPIVLAAGVGGRLFLSVTSTDPDGSAKLCERAMAHLKDAVTR</sequence>
<comment type="caution">
    <text evidence="1">The sequence shown here is derived from an EMBL/GenBank/DDBJ whole genome shotgun (WGS) entry which is preliminary data.</text>
</comment>
<dbReference type="Gene3D" id="3.30.559.30">
    <property type="entry name" value="Nonribosomal peptide synthetase, condensation domain"/>
    <property type="match status" value="1"/>
</dbReference>
<keyword evidence="2" id="KW-1185">Reference proteome</keyword>
<dbReference type="Gene3D" id="3.30.559.10">
    <property type="entry name" value="Chloramphenicol acetyltransferase-like domain"/>
    <property type="match status" value="1"/>
</dbReference>
<dbReference type="AlphaFoldDB" id="A0A7Y7B0F7"/>
<evidence type="ECO:0000313" key="2">
    <source>
        <dbReference type="Proteomes" id="UP000587462"/>
    </source>
</evidence>
<organism evidence="1 2">
    <name type="scientific">Streptomyces morookaense</name>
    <name type="common">Streptoverticillium morookaense</name>
    <dbReference type="NCBI Taxonomy" id="1970"/>
    <lineage>
        <taxon>Bacteria</taxon>
        <taxon>Bacillati</taxon>
        <taxon>Actinomycetota</taxon>
        <taxon>Actinomycetes</taxon>
        <taxon>Kitasatosporales</taxon>
        <taxon>Streptomycetaceae</taxon>
        <taxon>Streptomyces</taxon>
    </lineage>
</organism>
<evidence type="ECO:0000313" key="1">
    <source>
        <dbReference type="EMBL" id="NVK76617.1"/>
    </source>
</evidence>
<accession>A0A7Y7B0F7</accession>
<proteinExistence type="predicted"/>
<gene>
    <name evidence="1" type="ORF">HG542_02970</name>
</gene>
<dbReference type="PANTHER" id="PTHR28037">
    <property type="entry name" value="ALCOHOL O-ACETYLTRANSFERASE 1-RELATED"/>
    <property type="match status" value="1"/>
</dbReference>
<dbReference type="SUPFAM" id="SSF52777">
    <property type="entry name" value="CoA-dependent acyltransferases"/>
    <property type="match status" value="2"/>
</dbReference>
<dbReference type="InterPro" id="IPR023213">
    <property type="entry name" value="CAT-like_dom_sf"/>
</dbReference>
<dbReference type="RefSeq" id="WP_171078400.1">
    <property type="nucleotide sequence ID" value="NZ_BNBU01000001.1"/>
</dbReference>
<reference evidence="1 2" key="1">
    <citation type="submission" date="2020-04" db="EMBL/GenBank/DDBJ databases">
        <title>Draft Genome Sequence of Streptomyces morookaense DSM 40503, an 8-azaguanine-producing strain.</title>
        <authorList>
            <person name="Qi J."/>
            <person name="Gao J.-M."/>
        </authorList>
    </citation>
    <scope>NUCLEOTIDE SEQUENCE [LARGE SCALE GENOMIC DNA]</scope>
    <source>
        <strain evidence="1 2">DSM 40503</strain>
    </source>
</reference>
<dbReference type="InterPro" id="IPR052058">
    <property type="entry name" value="Alcohol_O-acetyltransferase"/>
</dbReference>
<dbReference type="Proteomes" id="UP000587462">
    <property type="component" value="Unassembled WGS sequence"/>
</dbReference>
<dbReference type="PANTHER" id="PTHR28037:SF1">
    <property type="entry name" value="ALCOHOL O-ACETYLTRANSFERASE 1-RELATED"/>
    <property type="match status" value="1"/>
</dbReference>